<evidence type="ECO:0000259" key="4">
    <source>
        <dbReference type="Pfam" id="PF07687"/>
    </source>
</evidence>
<protein>
    <recommendedName>
        <fullName evidence="3">Succinyl-diaminopimelate desuccinylase</fullName>
        <ecNumber evidence="3">3.5.1.18</ecNumber>
    </recommendedName>
</protein>
<dbReference type="GO" id="GO:0046872">
    <property type="term" value="F:metal ion binding"/>
    <property type="evidence" value="ECO:0007669"/>
    <property type="project" value="UniProtKB-KW"/>
</dbReference>
<dbReference type="Gene3D" id="3.30.70.360">
    <property type="match status" value="1"/>
</dbReference>
<proteinExistence type="predicted"/>
<evidence type="ECO:0000256" key="1">
    <source>
        <dbReference type="ARBA" id="ARBA00022723"/>
    </source>
</evidence>
<sequence>MSGVNTLDLFADPVDLTAALVDIESPSHHEEAIADAVEGALRALADATGDGAVDVQRIGNTVVARTHFGREQRVVLAGHIDTVPLADNTPHRIEGDTMFGCGTVDMKSGMACYLGAFARLVRGEAEAPGERAAFDMTVIAYEAEEVAQEYNGLFHLERDHPELLAGDIALLGEPSGGVIEAGCQGTIRVFVDAHGTRAHSARSWLGHNAAHDLAGVLTRIAAYEPRRVAIAGCEYREGINVVGMEGFVATNTIPDHARLIVNFRYAPDRDVENAKAHLEEVLALEDGLTLAYDDVAPAALPGLDHPVAANLVKAVGGNFRAKFGWTDVSRFSNLGVPAVNFGPGDPGFAHKKDEQCLISQIREVFAQLMDYLSLH</sequence>
<name>A0A269PEN1_9CORY</name>
<feature type="domain" description="Peptidase M20 dimerisation" evidence="4">
    <location>
        <begin position="185"/>
        <end position="283"/>
    </location>
</feature>
<evidence type="ECO:0000256" key="3">
    <source>
        <dbReference type="NCBIfam" id="TIGR01900"/>
    </source>
</evidence>
<keyword evidence="1" id="KW-0479">Metal-binding</keyword>
<dbReference type="InterPro" id="IPR002933">
    <property type="entry name" value="Peptidase_M20"/>
</dbReference>
<dbReference type="Gene3D" id="3.40.630.10">
    <property type="entry name" value="Zn peptidases"/>
    <property type="match status" value="1"/>
</dbReference>
<dbReference type="Pfam" id="PF01546">
    <property type="entry name" value="Peptidase_M20"/>
    <property type="match status" value="1"/>
</dbReference>
<dbReference type="NCBIfam" id="TIGR01900">
    <property type="entry name" value="dapE-gram_pos"/>
    <property type="match status" value="1"/>
</dbReference>
<dbReference type="InterPro" id="IPR010174">
    <property type="entry name" value="Succinyl-DAP_deSuclase_DapE"/>
</dbReference>
<dbReference type="GO" id="GO:0009089">
    <property type="term" value="P:lysine biosynthetic process via diaminopimelate"/>
    <property type="evidence" value="ECO:0007669"/>
    <property type="project" value="UniProtKB-UniRule"/>
</dbReference>
<evidence type="ECO:0000313" key="5">
    <source>
        <dbReference type="EMBL" id="PAJ70431.1"/>
    </source>
</evidence>
<dbReference type="SUPFAM" id="SSF55031">
    <property type="entry name" value="Bacterial exopeptidase dimerisation domain"/>
    <property type="match status" value="1"/>
</dbReference>
<reference evidence="5 6" key="1">
    <citation type="submission" date="2017-08" db="EMBL/GenBank/DDBJ databases">
        <authorList>
            <person name="de Groot N.N."/>
        </authorList>
    </citation>
    <scope>NUCLEOTIDE SEQUENCE [LARGE SCALE GENOMIC DNA]</scope>
    <source>
        <strain evidence="5 6">NBT06-6</strain>
    </source>
</reference>
<evidence type="ECO:0000256" key="2">
    <source>
        <dbReference type="ARBA" id="ARBA00022801"/>
    </source>
</evidence>
<comment type="caution">
    <text evidence="5">The sequence shown here is derived from an EMBL/GenBank/DDBJ whole genome shotgun (WGS) entry which is preliminary data.</text>
</comment>
<accession>A0A269PEN1</accession>
<dbReference type="PANTHER" id="PTHR43808:SF31">
    <property type="entry name" value="N-ACETYL-L-CITRULLINE DEACETYLASE"/>
    <property type="match status" value="1"/>
</dbReference>
<dbReference type="InterPro" id="IPR036264">
    <property type="entry name" value="Bact_exopeptidase_dim_dom"/>
</dbReference>
<dbReference type="AlphaFoldDB" id="A0A269PEN1"/>
<dbReference type="InterPro" id="IPR011650">
    <property type="entry name" value="Peptidase_M20_dimer"/>
</dbReference>
<dbReference type="GO" id="GO:0009014">
    <property type="term" value="F:succinyl-diaminopimelate desuccinylase activity"/>
    <property type="evidence" value="ECO:0007669"/>
    <property type="project" value="UniProtKB-UniRule"/>
</dbReference>
<dbReference type="GO" id="GO:0006526">
    <property type="term" value="P:L-arginine biosynthetic process"/>
    <property type="evidence" value="ECO:0007669"/>
    <property type="project" value="TreeGrafter"/>
</dbReference>
<dbReference type="Proteomes" id="UP000215771">
    <property type="component" value="Unassembled WGS sequence"/>
</dbReference>
<dbReference type="GO" id="GO:0008777">
    <property type="term" value="F:acetylornithine deacetylase activity"/>
    <property type="evidence" value="ECO:0007669"/>
    <property type="project" value="TreeGrafter"/>
</dbReference>
<organism evidence="5 6">
    <name type="scientific">Corynebacterium hadale</name>
    <dbReference type="NCBI Taxonomy" id="2026255"/>
    <lineage>
        <taxon>Bacteria</taxon>
        <taxon>Bacillati</taxon>
        <taxon>Actinomycetota</taxon>
        <taxon>Actinomycetes</taxon>
        <taxon>Mycobacteriales</taxon>
        <taxon>Corynebacteriaceae</taxon>
        <taxon>Corynebacterium</taxon>
    </lineage>
</organism>
<dbReference type="EMBL" id="NQMQ01000009">
    <property type="protein sequence ID" value="PAJ70431.1"/>
    <property type="molecule type" value="Genomic_DNA"/>
</dbReference>
<dbReference type="Pfam" id="PF07687">
    <property type="entry name" value="M20_dimer"/>
    <property type="match status" value="1"/>
</dbReference>
<dbReference type="SUPFAM" id="SSF53187">
    <property type="entry name" value="Zn-dependent exopeptidases"/>
    <property type="match status" value="1"/>
</dbReference>
<gene>
    <name evidence="5" type="ORF">CIG21_03720</name>
</gene>
<keyword evidence="2" id="KW-0378">Hydrolase</keyword>
<dbReference type="PANTHER" id="PTHR43808">
    <property type="entry name" value="ACETYLORNITHINE DEACETYLASE"/>
    <property type="match status" value="1"/>
</dbReference>
<dbReference type="EC" id="3.5.1.18" evidence="3"/>
<evidence type="ECO:0000313" key="6">
    <source>
        <dbReference type="Proteomes" id="UP000215771"/>
    </source>
</evidence>
<dbReference type="InterPro" id="IPR050072">
    <property type="entry name" value="Peptidase_M20A"/>
</dbReference>